<dbReference type="GO" id="GO:0043138">
    <property type="term" value="F:3'-5' DNA helicase activity"/>
    <property type="evidence" value="ECO:0007669"/>
    <property type="project" value="InterPro"/>
</dbReference>
<sequence length="508" mass="59629">MGLPNRIAYQDHRYPHVVLAPIGKKNKHIRSIGHKFERGLLSRLNDAVVDHIGRKSLDTASIQNYLGLTGDAVLPVAFQKEETIHPHLLRPELFLWKSLPEEHGLPLKDSYLYHTDFTQLSSDQLYDHVGEVLEDYLFLSHISKESREHWLDKIADAFHRHPIVQLFHQKRDVIDAVETMNQSSLISVLNYPEDIAYWRHRVEIVMRPFRALPQAWVEREEGSCPHSKCLQFDAEEKTICCYCETCDFCLYYDTVEEAVRFPEEFDVDRAVKRTATIEEQFNAIARQNSRLLEQLAQLRALKKQLNTARKPLDESLAVVSRIEKYQRRKDDLSAYPLLDMYDKLSRVHIPEKGNDSELLWLAGVELKEVRILKELSRWQKIVPEHVYPNTRHVLEELKTRLEAVRYHDEDIILTVKGRSITYADTQQILDLIYYYGSEYPVHTLVQMLAGKPTNKLRSLYLHETRWFGLLSSWPEKHIQRLFTQLEKQGWLMKQQKGYAISDFAEEVM</sequence>
<dbReference type="InterPro" id="IPR036390">
    <property type="entry name" value="WH_DNA-bd_sf"/>
</dbReference>
<organism evidence="2 3">
    <name type="scientific">Halobacillus litoralis</name>
    <dbReference type="NCBI Taxonomy" id="45668"/>
    <lineage>
        <taxon>Bacteria</taxon>
        <taxon>Bacillati</taxon>
        <taxon>Bacillota</taxon>
        <taxon>Bacilli</taxon>
        <taxon>Bacillales</taxon>
        <taxon>Bacillaceae</taxon>
        <taxon>Halobacillus</taxon>
    </lineage>
</organism>
<dbReference type="Proteomes" id="UP000460949">
    <property type="component" value="Unassembled WGS sequence"/>
</dbReference>
<gene>
    <name evidence="2" type="ORF">GLW04_10755</name>
</gene>
<dbReference type="Gene3D" id="1.10.10.10">
    <property type="entry name" value="Winged helix-like DNA-binding domain superfamily/Winged helix DNA-binding domain"/>
    <property type="match status" value="1"/>
</dbReference>
<dbReference type="NCBIfam" id="NF041108">
    <property type="entry name" value="RQC_minor_2"/>
    <property type="match status" value="1"/>
</dbReference>
<dbReference type="GO" id="GO:0006260">
    <property type="term" value="P:DNA replication"/>
    <property type="evidence" value="ECO:0007669"/>
    <property type="project" value="InterPro"/>
</dbReference>
<comment type="caution">
    <text evidence="2">The sequence shown here is derived from an EMBL/GenBank/DDBJ whole genome shotgun (WGS) entry which is preliminary data.</text>
</comment>
<dbReference type="InterPro" id="IPR036388">
    <property type="entry name" value="WH-like_DNA-bd_sf"/>
</dbReference>
<name>A0A845DS92_9BACI</name>
<dbReference type="Pfam" id="PF09382">
    <property type="entry name" value="RQC"/>
    <property type="match status" value="1"/>
</dbReference>
<dbReference type="InterPro" id="IPR018982">
    <property type="entry name" value="RQC_domain"/>
</dbReference>
<accession>A0A845DS92</accession>
<dbReference type="EMBL" id="WMET01000002">
    <property type="protein sequence ID" value="MYL20370.1"/>
    <property type="molecule type" value="Genomic_DNA"/>
</dbReference>
<evidence type="ECO:0000313" key="2">
    <source>
        <dbReference type="EMBL" id="MYL20370.1"/>
    </source>
</evidence>
<evidence type="ECO:0000259" key="1">
    <source>
        <dbReference type="Pfam" id="PF09382"/>
    </source>
</evidence>
<feature type="domain" description="RQC" evidence="1">
    <location>
        <begin position="424"/>
        <end position="498"/>
    </location>
</feature>
<proteinExistence type="predicted"/>
<dbReference type="GO" id="GO:0006281">
    <property type="term" value="P:DNA repair"/>
    <property type="evidence" value="ECO:0007669"/>
    <property type="project" value="InterPro"/>
</dbReference>
<protein>
    <recommendedName>
        <fullName evidence="1">RQC domain-containing protein</fullName>
    </recommendedName>
</protein>
<dbReference type="OrthoDB" id="2689702at2"/>
<dbReference type="SUPFAM" id="SSF46785">
    <property type="entry name" value="Winged helix' DNA-binding domain"/>
    <property type="match status" value="1"/>
</dbReference>
<dbReference type="AlphaFoldDB" id="A0A845DS92"/>
<evidence type="ECO:0000313" key="3">
    <source>
        <dbReference type="Proteomes" id="UP000460949"/>
    </source>
</evidence>
<reference evidence="2 3" key="1">
    <citation type="submission" date="2019-11" db="EMBL/GenBank/DDBJ databases">
        <title>Genome sequences of 17 halophilic strains isolated from different environments.</title>
        <authorList>
            <person name="Furrow R.E."/>
        </authorList>
    </citation>
    <scope>NUCLEOTIDE SEQUENCE [LARGE SCALE GENOMIC DNA]</scope>
    <source>
        <strain evidence="2 3">22511_23_Filter</strain>
    </source>
</reference>
<dbReference type="RefSeq" id="WP_160837011.1">
    <property type="nucleotide sequence ID" value="NZ_WMET01000002.1"/>
</dbReference>